<dbReference type="SUPFAM" id="SSF103473">
    <property type="entry name" value="MFS general substrate transporter"/>
    <property type="match status" value="1"/>
</dbReference>
<feature type="compositionally biased region" description="Basic and acidic residues" evidence="5">
    <location>
        <begin position="35"/>
        <end position="46"/>
    </location>
</feature>
<feature type="transmembrane region" description="Helical" evidence="6">
    <location>
        <begin position="249"/>
        <end position="272"/>
    </location>
</feature>
<feature type="domain" description="Major facilitator superfamily (MFS) profile" evidence="7">
    <location>
        <begin position="67"/>
        <end position="552"/>
    </location>
</feature>
<evidence type="ECO:0000256" key="4">
    <source>
        <dbReference type="ARBA" id="ARBA00023136"/>
    </source>
</evidence>
<name>A0ABP9HTJ4_9ACTN</name>
<dbReference type="Proteomes" id="UP001500466">
    <property type="component" value="Unassembled WGS sequence"/>
</dbReference>
<organism evidence="8 9">
    <name type="scientific">Yinghuangia aomiensis</name>
    <dbReference type="NCBI Taxonomy" id="676205"/>
    <lineage>
        <taxon>Bacteria</taxon>
        <taxon>Bacillati</taxon>
        <taxon>Actinomycetota</taxon>
        <taxon>Actinomycetes</taxon>
        <taxon>Kitasatosporales</taxon>
        <taxon>Streptomycetaceae</taxon>
        <taxon>Yinghuangia</taxon>
    </lineage>
</organism>
<feature type="transmembrane region" description="Helical" evidence="6">
    <location>
        <begin position="132"/>
        <end position="154"/>
    </location>
</feature>
<dbReference type="Gene3D" id="1.20.1720.10">
    <property type="entry name" value="Multidrug resistance protein D"/>
    <property type="match status" value="1"/>
</dbReference>
<feature type="transmembrane region" description="Helical" evidence="6">
    <location>
        <begin position="447"/>
        <end position="471"/>
    </location>
</feature>
<feature type="transmembrane region" description="Helical" evidence="6">
    <location>
        <begin position="67"/>
        <end position="90"/>
    </location>
</feature>
<dbReference type="PRINTS" id="PR01036">
    <property type="entry name" value="TCRTETB"/>
</dbReference>
<dbReference type="InterPro" id="IPR020846">
    <property type="entry name" value="MFS_dom"/>
</dbReference>
<evidence type="ECO:0000256" key="2">
    <source>
        <dbReference type="ARBA" id="ARBA00022692"/>
    </source>
</evidence>
<feature type="transmembrane region" description="Helical" evidence="6">
    <location>
        <begin position="160"/>
        <end position="178"/>
    </location>
</feature>
<evidence type="ECO:0000313" key="9">
    <source>
        <dbReference type="Proteomes" id="UP001500466"/>
    </source>
</evidence>
<proteinExistence type="predicted"/>
<feature type="transmembrane region" description="Helical" evidence="6">
    <location>
        <begin position="217"/>
        <end position="237"/>
    </location>
</feature>
<evidence type="ECO:0000256" key="6">
    <source>
        <dbReference type="SAM" id="Phobius"/>
    </source>
</evidence>
<comment type="subcellular location">
    <subcellularLocation>
        <location evidence="1">Cell membrane</location>
        <topology evidence="1">Multi-pass membrane protein</topology>
    </subcellularLocation>
</comment>
<feature type="transmembrane region" description="Helical" evidence="6">
    <location>
        <begin position="102"/>
        <end position="120"/>
    </location>
</feature>
<dbReference type="Gene3D" id="1.20.1250.20">
    <property type="entry name" value="MFS general substrate transporter like domains"/>
    <property type="match status" value="1"/>
</dbReference>
<keyword evidence="9" id="KW-1185">Reference proteome</keyword>
<protein>
    <recommendedName>
        <fullName evidence="7">Major facilitator superfamily (MFS) profile domain-containing protein</fullName>
    </recommendedName>
</protein>
<dbReference type="CDD" id="cd17502">
    <property type="entry name" value="MFS_Azr1_MDR_like"/>
    <property type="match status" value="1"/>
</dbReference>
<feature type="transmembrane region" description="Helical" evidence="6">
    <location>
        <begin position="413"/>
        <end position="435"/>
    </location>
</feature>
<feature type="transmembrane region" description="Helical" evidence="6">
    <location>
        <begin position="320"/>
        <end position="341"/>
    </location>
</feature>
<keyword evidence="4 6" id="KW-0472">Membrane</keyword>
<feature type="transmembrane region" description="Helical" evidence="6">
    <location>
        <begin position="278"/>
        <end position="300"/>
    </location>
</feature>
<dbReference type="PROSITE" id="PS50850">
    <property type="entry name" value="MFS"/>
    <property type="match status" value="1"/>
</dbReference>
<feature type="region of interest" description="Disordered" evidence="5">
    <location>
        <begin position="555"/>
        <end position="587"/>
    </location>
</feature>
<keyword evidence="3 6" id="KW-1133">Transmembrane helix</keyword>
<dbReference type="InterPro" id="IPR011701">
    <property type="entry name" value="MFS"/>
</dbReference>
<keyword evidence="2 6" id="KW-0812">Transmembrane</keyword>
<dbReference type="Pfam" id="PF07690">
    <property type="entry name" value="MFS_1"/>
    <property type="match status" value="1"/>
</dbReference>
<sequence length="587" mass="61248">MGVLYILNPRPPPIVSDGASDPVADRRSRKAGPQDMEHRDDRERAGADAAADADTTPPITDAQRRTVFAGLLTAMFVAALASTVITTGLPDIAGDLGGLDKVSWIVAGHLLTNCATTPLWGKLSDLYGRKPLLLVAIGVFTAGTALAGIATGIWQLIGFRALQGAGVGGMITLCQAVIGDIISPAERGRYQGWIGAAFASSTALGPLFGGVLVDTVGWRWCFFSMLPFAVGAFAVIQRSLTIPVRRSRVSVDYLGALLLVSGVSALLLLMSFGGRRFAWTSATSGGLAATALVLLAATALWERRAAEPLWPPRLFHSRSFAAQCAAAFLMGTGMYVSMVYLPQFFQLGRGFTATQAGLLMLPFIAANFAGSTVSGRLIARTGRVKLFPMIGMTLSAVSAAVMAWQVLDQPAYALWPAMVVAGIGIGFTSQVLILAAQATVEKRDLGIATSSISFFRTLGGTISTAAFGAIITRRFTDTLPGTLADHRVPADQVPPGGADSALSDPESLRHYAAPLRHAFEDAYAHGMSAIYLVVVPCVLLGLAATAVMRDTRLPVKPRQADGTGAGTEAGPGAGPGAGPDKEVRAAP</sequence>
<comment type="caution">
    <text evidence="8">The sequence shown here is derived from an EMBL/GenBank/DDBJ whole genome shotgun (WGS) entry which is preliminary data.</text>
</comment>
<dbReference type="PANTHER" id="PTHR23501">
    <property type="entry name" value="MAJOR FACILITATOR SUPERFAMILY"/>
    <property type="match status" value="1"/>
</dbReference>
<accession>A0ABP9HTJ4</accession>
<feature type="transmembrane region" description="Helical" evidence="6">
    <location>
        <begin position="529"/>
        <end position="548"/>
    </location>
</feature>
<dbReference type="EMBL" id="BAABHS010000019">
    <property type="protein sequence ID" value="GAA4977826.1"/>
    <property type="molecule type" value="Genomic_DNA"/>
</dbReference>
<feature type="transmembrane region" description="Helical" evidence="6">
    <location>
        <begin position="353"/>
        <end position="374"/>
    </location>
</feature>
<evidence type="ECO:0000256" key="1">
    <source>
        <dbReference type="ARBA" id="ARBA00004651"/>
    </source>
</evidence>
<reference evidence="9" key="1">
    <citation type="journal article" date="2019" name="Int. J. Syst. Evol. Microbiol.">
        <title>The Global Catalogue of Microorganisms (GCM) 10K type strain sequencing project: providing services to taxonomists for standard genome sequencing and annotation.</title>
        <authorList>
            <consortium name="The Broad Institute Genomics Platform"/>
            <consortium name="The Broad Institute Genome Sequencing Center for Infectious Disease"/>
            <person name="Wu L."/>
            <person name="Ma J."/>
        </authorList>
    </citation>
    <scope>NUCLEOTIDE SEQUENCE [LARGE SCALE GENOMIC DNA]</scope>
    <source>
        <strain evidence="9">JCM 17986</strain>
    </source>
</reference>
<feature type="transmembrane region" description="Helical" evidence="6">
    <location>
        <begin position="386"/>
        <end position="407"/>
    </location>
</feature>
<evidence type="ECO:0000256" key="3">
    <source>
        <dbReference type="ARBA" id="ARBA00022989"/>
    </source>
</evidence>
<dbReference type="PANTHER" id="PTHR23501:SF197">
    <property type="entry name" value="COMD"/>
    <property type="match status" value="1"/>
</dbReference>
<feature type="transmembrane region" description="Helical" evidence="6">
    <location>
        <begin position="190"/>
        <end position="211"/>
    </location>
</feature>
<feature type="region of interest" description="Disordered" evidence="5">
    <location>
        <begin position="1"/>
        <end position="57"/>
    </location>
</feature>
<gene>
    <name evidence="8" type="ORF">GCM10023205_52010</name>
</gene>
<feature type="compositionally biased region" description="Gly residues" evidence="5">
    <location>
        <begin position="563"/>
        <end position="577"/>
    </location>
</feature>
<evidence type="ECO:0000313" key="8">
    <source>
        <dbReference type="EMBL" id="GAA4977826.1"/>
    </source>
</evidence>
<dbReference type="InterPro" id="IPR036259">
    <property type="entry name" value="MFS_trans_sf"/>
</dbReference>
<evidence type="ECO:0000259" key="7">
    <source>
        <dbReference type="PROSITE" id="PS50850"/>
    </source>
</evidence>
<evidence type="ECO:0000256" key="5">
    <source>
        <dbReference type="SAM" id="MobiDB-lite"/>
    </source>
</evidence>